<dbReference type="Gene3D" id="1.10.357.10">
    <property type="entry name" value="Tetracycline Repressor, domain 2"/>
    <property type="match status" value="1"/>
</dbReference>
<accession>A0ABX1IZL7</accession>
<organism evidence="6 7">
    <name type="scientific">Amycolatopsis acididurans</name>
    <dbReference type="NCBI Taxonomy" id="2724524"/>
    <lineage>
        <taxon>Bacteria</taxon>
        <taxon>Bacillati</taxon>
        <taxon>Actinomycetota</taxon>
        <taxon>Actinomycetes</taxon>
        <taxon>Pseudonocardiales</taxon>
        <taxon>Pseudonocardiaceae</taxon>
        <taxon>Amycolatopsis</taxon>
    </lineage>
</organism>
<evidence type="ECO:0000313" key="7">
    <source>
        <dbReference type="Proteomes" id="UP000715441"/>
    </source>
</evidence>
<dbReference type="InterPro" id="IPR001647">
    <property type="entry name" value="HTH_TetR"/>
</dbReference>
<dbReference type="Pfam" id="PF00440">
    <property type="entry name" value="TetR_N"/>
    <property type="match status" value="1"/>
</dbReference>
<evidence type="ECO:0000256" key="4">
    <source>
        <dbReference type="PROSITE-ProRule" id="PRU00335"/>
    </source>
</evidence>
<feature type="DNA-binding region" description="H-T-H motif" evidence="4">
    <location>
        <begin position="24"/>
        <end position="43"/>
    </location>
</feature>
<evidence type="ECO:0000259" key="5">
    <source>
        <dbReference type="PROSITE" id="PS50977"/>
    </source>
</evidence>
<dbReference type="Proteomes" id="UP000715441">
    <property type="component" value="Unassembled WGS sequence"/>
</dbReference>
<comment type="caution">
    <text evidence="6">The sequence shown here is derived from an EMBL/GenBank/DDBJ whole genome shotgun (WGS) entry which is preliminary data.</text>
</comment>
<evidence type="ECO:0000256" key="3">
    <source>
        <dbReference type="ARBA" id="ARBA00023163"/>
    </source>
</evidence>
<dbReference type="RefSeq" id="WP_168510545.1">
    <property type="nucleotide sequence ID" value="NZ_JAAXLS010000001.1"/>
</dbReference>
<sequence length="184" mass="20103">MRSRATILRATLSLIEERGFAAVNMSSVAVAANVSRQTVYSIFGSREALVSQAVATLAVDAWASVQCRLDATGNALAYVVEMIVAGRELTRREPVFRALVRAGDGNPIFDEDMISRARAVVADLMSPVRPLDPRLADETGYDTTVELVTRVALSVVLFDSDAVRSDDDLRRYLAHWLAPFLSSQ</sequence>
<dbReference type="PROSITE" id="PS50977">
    <property type="entry name" value="HTH_TETR_2"/>
    <property type="match status" value="1"/>
</dbReference>
<protein>
    <submittedName>
        <fullName evidence="6">TetR/AcrR family transcriptional regulator</fullName>
    </submittedName>
</protein>
<keyword evidence="3" id="KW-0804">Transcription</keyword>
<dbReference type="PRINTS" id="PR00455">
    <property type="entry name" value="HTHTETR"/>
</dbReference>
<evidence type="ECO:0000313" key="6">
    <source>
        <dbReference type="EMBL" id="NKQ51550.1"/>
    </source>
</evidence>
<dbReference type="PANTHER" id="PTHR30055:SF234">
    <property type="entry name" value="HTH-TYPE TRANSCRIPTIONAL REGULATOR BETI"/>
    <property type="match status" value="1"/>
</dbReference>
<evidence type="ECO:0000256" key="2">
    <source>
        <dbReference type="ARBA" id="ARBA00023125"/>
    </source>
</evidence>
<keyword evidence="2 4" id="KW-0238">DNA-binding</keyword>
<dbReference type="PANTHER" id="PTHR30055">
    <property type="entry name" value="HTH-TYPE TRANSCRIPTIONAL REGULATOR RUTR"/>
    <property type="match status" value="1"/>
</dbReference>
<evidence type="ECO:0000256" key="1">
    <source>
        <dbReference type="ARBA" id="ARBA00023015"/>
    </source>
</evidence>
<dbReference type="SUPFAM" id="SSF46689">
    <property type="entry name" value="Homeodomain-like"/>
    <property type="match status" value="1"/>
</dbReference>
<reference evidence="6 7" key="1">
    <citation type="submission" date="2020-04" db="EMBL/GenBank/DDBJ databases">
        <title>Novel species.</title>
        <authorList>
            <person name="Teo W.F.A."/>
            <person name="Lipun K."/>
            <person name="Srisuk N."/>
            <person name="Duangmal K."/>
        </authorList>
    </citation>
    <scope>NUCLEOTIDE SEQUENCE [LARGE SCALE GENOMIC DNA]</scope>
    <source>
        <strain evidence="6 7">K13G38</strain>
    </source>
</reference>
<dbReference type="InterPro" id="IPR050109">
    <property type="entry name" value="HTH-type_TetR-like_transc_reg"/>
</dbReference>
<feature type="domain" description="HTH tetR-type" evidence="5">
    <location>
        <begin position="1"/>
        <end position="61"/>
    </location>
</feature>
<name>A0ABX1IZL7_9PSEU</name>
<dbReference type="InterPro" id="IPR009057">
    <property type="entry name" value="Homeodomain-like_sf"/>
</dbReference>
<gene>
    <name evidence="6" type="ORF">HFP15_01495</name>
</gene>
<proteinExistence type="predicted"/>
<dbReference type="EMBL" id="JAAXLS010000001">
    <property type="protein sequence ID" value="NKQ51550.1"/>
    <property type="molecule type" value="Genomic_DNA"/>
</dbReference>
<keyword evidence="1" id="KW-0805">Transcription regulation</keyword>
<keyword evidence="7" id="KW-1185">Reference proteome</keyword>